<protein>
    <submittedName>
        <fullName evidence="1">Uncharacterized protein</fullName>
    </submittedName>
</protein>
<accession>A0A644X7C5</accession>
<reference evidence="1" key="1">
    <citation type="submission" date="2019-08" db="EMBL/GenBank/DDBJ databases">
        <authorList>
            <person name="Kucharzyk K."/>
            <person name="Murdoch R.W."/>
            <person name="Higgins S."/>
            <person name="Loffler F."/>
        </authorList>
    </citation>
    <scope>NUCLEOTIDE SEQUENCE</scope>
</reference>
<dbReference type="AlphaFoldDB" id="A0A644X7C5"/>
<evidence type="ECO:0000313" key="1">
    <source>
        <dbReference type="EMBL" id="MPM11827.1"/>
    </source>
</evidence>
<name>A0A644X7C5_9ZZZZ</name>
<gene>
    <name evidence="1" type="ORF">SDC9_58178</name>
</gene>
<sequence>MFNAITASESRLEGACTCTHDVARFLMEIVELQGRVIKCYGRIGDTQWMLVDDGLLLCTGPDNVFSTFHDTTAHLVWIEDAAGEESFTIEQLLDWSFPVGDGSIIDTLRSLKITINVGLHVERVISLCTDSGLHAFPPNEVPVSDSLDGYWSKGLHAFGLVFFQSSVTGYLCLETLHLFIQGLDWRYSGHPWFKMDPRLAMPPYTEYVLFVGQDDAKVLSIDGNEKRYCLCLDLMFGSFERWATGKLFHHAFKTSDWENEPYYNSKESLNSSLKVWRAILAHRDWKTLYVELCKDTYEPYSEYATWPKLFKEFEQADFLEVREAIQCLYDWVSAALDAAGGVYAYFVR</sequence>
<organism evidence="1">
    <name type="scientific">bioreactor metagenome</name>
    <dbReference type="NCBI Taxonomy" id="1076179"/>
    <lineage>
        <taxon>unclassified sequences</taxon>
        <taxon>metagenomes</taxon>
        <taxon>ecological metagenomes</taxon>
    </lineage>
</organism>
<proteinExistence type="predicted"/>
<dbReference type="EMBL" id="VSSQ01001884">
    <property type="protein sequence ID" value="MPM11827.1"/>
    <property type="molecule type" value="Genomic_DNA"/>
</dbReference>
<comment type="caution">
    <text evidence="1">The sequence shown here is derived from an EMBL/GenBank/DDBJ whole genome shotgun (WGS) entry which is preliminary data.</text>
</comment>